<name>A0ACC3CWE4_9PEZI</name>
<dbReference type="Proteomes" id="UP001186974">
    <property type="component" value="Unassembled WGS sequence"/>
</dbReference>
<evidence type="ECO:0000313" key="2">
    <source>
        <dbReference type="Proteomes" id="UP001186974"/>
    </source>
</evidence>
<gene>
    <name evidence="1" type="ORF">LTS18_013853</name>
</gene>
<dbReference type="EMBL" id="JAWDJW010010674">
    <property type="protein sequence ID" value="KAK3045417.1"/>
    <property type="molecule type" value="Genomic_DNA"/>
</dbReference>
<reference evidence="1" key="1">
    <citation type="submission" date="2024-09" db="EMBL/GenBank/DDBJ databases">
        <title>Black Yeasts Isolated from many extreme environments.</title>
        <authorList>
            <person name="Coleine C."/>
            <person name="Stajich J.E."/>
            <person name="Selbmann L."/>
        </authorList>
    </citation>
    <scope>NUCLEOTIDE SEQUENCE</scope>
    <source>
        <strain evidence="1">CCFEE 5737</strain>
    </source>
</reference>
<feature type="non-terminal residue" evidence="1">
    <location>
        <position position="343"/>
    </location>
</feature>
<comment type="caution">
    <text evidence="1">The sequence shown here is derived from an EMBL/GenBank/DDBJ whole genome shotgun (WGS) entry which is preliminary data.</text>
</comment>
<organism evidence="1 2">
    <name type="scientific">Coniosporium uncinatum</name>
    <dbReference type="NCBI Taxonomy" id="93489"/>
    <lineage>
        <taxon>Eukaryota</taxon>
        <taxon>Fungi</taxon>
        <taxon>Dikarya</taxon>
        <taxon>Ascomycota</taxon>
        <taxon>Pezizomycotina</taxon>
        <taxon>Dothideomycetes</taxon>
        <taxon>Dothideomycetes incertae sedis</taxon>
        <taxon>Coniosporium</taxon>
    </lineage>
</organism>
<evidence type="ECO:0000313" key="1">
    <source>
        <dbReference type="EMBL" id="KAK3045417.1"/>
    </source>
</evidence>
<accession>A0ACC3CWE4</accession>
<protein>
    <submittedName>
        <fullName evidence="1">Uncharacterized protein</fullName>
    </submittedName>
</protein>
<proteinExistence type="predicted"/>
<sequence length="343" mass="37791">MASSTPWTSQPPRQAAYNIDDDDDDDFDLQEITPDAFRSSTNSFGYSRPSASTSGLQQRSMPGQWPGTIKSDPAPPAADFFERLQAYNGPLNQASTPTPSAAGYNGWASSMGATLANGVRSALRTNPFSGTTRDDFDLLMDNYGPSSSRTGMGGSSVYSDILSPNRLYSPLGGLPSSASRFSSRQEAESYYETVRSDPAKTQEEIEKLLENIRPDEDIPPDEREPTPIQMAHELYPHQKLGLTWLKKMETGSNKGGILADDMGLGKTIQAIALMVSRPSEEPRRKTTLIVAPVALLRQWKAEIEDKVKPRYKLDVHIHHGSGKHGKKQSFKQLQDFDVVITTY</sequence>
<keyword evidence="2" id="KW-1185">Reference proteome</keyword>